<keyword evidence="3" id="KW-0597">Phosphoprotein</keyword>
<keyword evidence="15" id="KW-1185">Reference proteome</keyword>
<organism evidence="14 15">
    <name type="scientific">Saccharomyces arboricola (strain H-6 / AS 2.3317 / CBS 10644)</name>
    <name type="common">Yeast</name>
    <dbReference type="NCBI Taxonomy" id="1160507"/>
    <lineage>
        <taxon>Eukaryota</taxon>
        <taxon>Fungi</taxon>
        <taxon>Dikarya</taxon>
        <taxon>Ascomycota</taxon>
        <taxon>Saccharomycotina</taxon>
        <taxon>Saccharomycetes</taxon>
        <taxon>Saccharomycetales</taxon>
        <taxon>Saccharomycetaceae</taxon>
        <taxon>Saccharomyces</taxon>
    </lineage>
</organism>
<gene>
    <name evidence="14" type="ORF">SU7_2611</name>
</gene>
<evidence type="ECO:0000256" key="3">
    <source>
        <dbReference type="ARBA" id="ARBA00022553"/>
    </source>
</evidence>
<dbReference type="InterPro" id="IPR002498">
    <property type="entry name" value="PInositol-4-P-4/5-kinase_core"/>
</dbReference>
<dbReference type="InterPro" id="IPR023610">
    <property type="entry name" value="PInositol-4/5-P-5/4-kinase"/>
</dbReference>
<comment type="caution">
    <text evidence="14">The sequence shown here is derived from an EMBL/GenBank/DDBJ whole genome shotgun (WGS) entry which is preliminary data.</text>
</comment>
<evidence type="ECO:0000256" key="8">
    <source>
        <dbReference type="ARBA" id="ARBA00078403"/>
    </source>
</evidence>
<dbReference type="HOGENOM" id="CLU_004312_4_1_1"/>
<comment type="catalytic activity">
    <reaction evidence="1">
        <text>a 1,2-diacyl-sn-glycero-3-phospho-(1D-myo-inositol 4-phosphate) + ATP = a 1,2-diacyl-sn-glycero-3-phospho-(1D-myo-inositol-4,5-bisphosphate) + ADP + H(+)</text>
        <dbReference type="Rhea" id="RHEA:14425"/>
        <dbReference type="ChEBI" id="CHEBI:15378"/>
        <dbReference type="ChEBI" id="CHEBI:30616"/>
        <dbReference type="ChEBI" id="CHEBI:58178"/>
        <dbReference type="ChEBI" id="CHEBI:58456"/>
        <dbReference type="ChEBI" id="CHEBI:456216"/>
        <dbReference type="EC" id="2.7.1.68"/>
    </reaction>
</comment>
<evidence type="ECO:0000259" key="13">
    <source>
        <dbReference type="PROSITE" id="PS51455"/>
    </source>
</evidence>
<dbReference type="FunFam" id="3.30.810.10:FF:000008">
    <property type="entry name" value="MSS4p Phosphatidylinositol-4-phosphate 5-kinase"/>
    <property type="match status" value="1"/>
</dbReference>
<evidence type="ECO:0000256" key="2">
    <source>
        <dbReference type="ARBA" id="ARBA00012172"/>
    </source>
</evidence>
<dbReference type="Gene3D" id="3.30.800.10">
    <property type="entry name" value="Phosphatidylinositol Phosphate Kinase II Beta"/>
    <property type="match status" value="1"/>
</dbReference>
<feature type="region of interest" description="Disordered" evidence="12">
    <location>
        <begin position="763"/>
        <end position="784"/>
    </location>
</feature>
<keyword evidence="4 11" id="KW-0808">Transferase</keyword>
<dbReference type="InterPro" id="IPR027483">
    <property type="entry name" value="PInositol-4-P-4/5-kinase_C_sf"/>
</dbReference>
<evidence type="ECO:0000256" key="6">
    <source>
        <dbReference type="ARBA" id="ARBA00022777"/>
    </source>
</evidence>
<dbReference type="Gene3D" id="3.30.810.10">
    <property type="entry name" value="2-Layer Sandwich"/>
    <property type="match status" value="1"/>
</dbReference>
<dbReference type="SUPFAM" id="SSF56104">
    <property type="entry name" value="SAICAR synthase-like"/>
    <property type="match status" value="1"/>
</dbReference>
<feature type="compositionally biased region" description="Basic and acidic residues" evidence="12">
    <location>
        <begin position="772"/>
        <end position="784"/>
    </location>
</feature>
<evidence type="ECO:0000313" key="14">
    <source>
        <dbReference type="EMBL" id="EJS42364.1"/>
    </source>
</evidence>
<dbReference type="GO" id="GO:0005886">
    <property type="term" value="C:plasma membrane"/>
    <property type="evidence" value="ECO:0007669"/>
    <property type="project" value="TreeGrafter"/>
</dbReference>
<feature type="region of interest" description="Disordered" evidence="12">
    <location>
        <begin position="266"/>
        <end position="305"/>
    </location>
</feature>
<keyword evidence="7 11" id="KW-0067">ATP-binding</keyword>
<dbReference type="Proteomes" id="UP000006968">
    <property type="component" value="Chromosome XIII"/>
</dbReference>
<dbReference type="PANTHER" id="PTHR23086:SF8">
    <property type="entry name" value="PHOSPHATIDYLINOSITOL 5-PHOSPHATE 4-KINASE, ISOFORM A"/>
    <property type="match status" value="1"/>
</dbReference>
<dbReference type="PANTHER" id="PTHR23086">
    <property type="entry name" value="PHOSPHATIDYLINOSITOL-4-PHOSPHATE 5-KINASE"/>
    <property type="match status" value="1"/>
</dbReference>
<feature type="compositionally biased region" description="Polar residues" evidence="12">
    <location>
        <begin position="279"/>
        <end position="297"/>
    </location>
</feature>
<sequence length="784" mass="89742">MSVLRSQSNSAVPLHLITSVSPKTEQEEPSLSHSVVIERYHELSVPDSNPDSDHRIKKEHNNHTSYHSSSNSESNMESPRLSDGESSTPTSIEELNPTINNSRLVKRNYSISIDPLHNNNTDDDHPNTIISPQPNCINNSREIQKYGFPEDNESKRATTASLSSNNFLDNSSLVQTDSYIQDLNDDHILLNKRVSRRSSRISAVTATSTTIKQRRNTQDSILPNIPFHASKHSQILPMDDSDLMKLANADTNMKTSIATRINHSMTSLPLHPLPQPSQRSKQQLQHHMVSKSTTSLPPENDHYYQHTNLKNRNHAATTSAAAAAATTTTTTTTTTVANTGLKRSESATAEIKKMRQSLLHKREMKRKRRTFLVDDDRVLIGNKVSEGHVNFIIAYNMLTGIRVAVSRCSGIMKPLTPADFRFTKKLAFDYHGNELTPSSQYAFKFKDYCPEVFRELRALFGLDPADYLVSLTSKYILSELNSPGKSGSFFYYSRDYKYIIKTIHHCEHIHLRKHIQEYYNHVKDNPNTLICQFYGLHRVKMPISFQNKIKHRKIYFLVMNNLFPPNLDIHTTYDLKGSTWGRFTSLDKERLAKDRAYRPVMKDLNWLEEGQKIKFGPLKKKTFLTQLKKDVELLAKLNTMDYSLLIGIHDINKAREDDLQLADTASIDEQPQTQAPIRSGTATVVRHFFREFEGGIRASDQFNNDVDLIYYVGIIDFLTNYSVLKKLETFWRSLRHDTKLVSAIPPRDYANRFYEFIEGSVDPLPQNKKPSSYKDDPNQKIYKD</sequence>
<evidence type="ECO:0000256" key="9">
    <source>
        <dbReference type="ARBA" id="ARBA00080374"/>
    </source>
</evidence>
<dbReference type="FunFam" id="3.30.800.10:FF:000009">
    <property type="entry name" value="Phosphatidylinositol 4-phosphate 5-kinase its3"/>
    <property type="match status" value="1"/>
</dbReference>
<dbReference type="EMBL" id="ALIE01000152">
    <property type="protein sequence ID" value="EJS42364.1"/>
    <property type="molecule type" value="Genomic_DNA"/>
</dbReference>
<evidence type="ECO:0000256" key="5">
    <source>
        <dbReference type="ARBA" id="ARBA00022741"/>
    </source>
</evidence>
<evidence type="ECO:0000313" key="15">
    <source>
        <dbReference type="Proteomes" id="UP000006968"/>
    </source>
</evidence>
<proteinExistence type="predicted"/>
<keyword evidence="5 11" id="KW-0547">Nucleotide-binding</keyword>
<accession>J8Q436</accession>
<dbReference type="SMART" id="SM00330">
    <property type="entry name" value="PIPKc"/>
    <property type="match status" value="1"/>
</dbReference>
<evidence type="ECO:0000256" key="4">
    <source>
        <dbReference type="ARBA" id="ARBA00022679"/>
    </source>
</evidence>
<dbReference type="OrthoDB" id="20783at2759"/>
<protein>
    <recommendedName>
        <fullName evidence="2">1-phosphatidylinositol-4-phosphate 5-kinase</fullName>
        <ecNumber evidence="2">2.7.1.68</ecNumber>
    </recommendedName>
    <alternativeName>
        <fullName evidence="10">1-phosphatidylinositol 4-phosphate kinase</fullName>
    </alternativeName>
    <alternativeName>
        <fullName evidence="8">Diphosphoinositide kinase</fullName>
    </alternativeName>
    <alternativeName>
        <fullName evidence="9">PIP5K</fullName>
    </alternativeName>
</protein>
<evidence type="ECO:0000256" key="11">
    <source>
        <dbReference type="PROSITE-ProRule" id="PRU00781"/>
    </source>
</evidence>
<dbReference type="CDD" id="cd17303">
    <property type="entry name" value="PIPKc_PIP5K_yeast_like"/>
    <property type="match status" value="1"/>
</dbReference>
<dbReference type="GO" id="GO:0046854">
    <property type="term" value="P:phosphatidylinositol phosphate biosynthetic process"/>
    <property type="evidence" value="ECO:0007669"/>
    <property type="project" value="UniProtKB-ARBA"/>
</dbReference>
<evidence type="ECO:0000256" key="12">
    <source>
        <dbReference type="SAM" id="MobiDB-lite"/>
    </source>
</evidence>
<evidence type="ECO:0000256" key="10">
    <source>
        <dbReference type="ARBA" id="ARBA00082306"/>
    </source>
</evidence>
<evidence type="ECO:0000256" key="7">
    <source>
        <dbReference type="ARBA" id="ARBA00022840"/>
    </source>
</evidence>
<name>J8Q436_SACAR</name>
<feature type="compositionally biased region" description="Polar residues" evidence="12">
    <location>
        <begin position="84"/>
        <end position="99"/>
    </location>
</feature>
<dbReference type="GO" id="GO:0005524">
    <property type="term" value="F:ATP binding"/>
    <property type="evidence" value="ECO:0007669"/>
    <property type="project" value="UniProtKB-UniRule"/>
</dbReference>
<keyword evidence="6 11" id="KW-0418">Kinase</keyword>
<dbReference type="InterPro" id="IPR027484">
    <property type="entry name" value="PInositol-4-P-5-kinase_N"/>
</dbReference>
<dbReference type="GO" id="GO:0016308">
    <property type="term" value="F:1-phosphatidylinositol-4-phosphate 5-kinase activity"/>
    <property type="evidence" value="ECO:0007669"/>
    <property type="project" value="UniProtKB-EC"/>
</dbReference>
<dbReference type="Pfam" id="PF01504">
    <property type="entry name" value="PIP5K"/>
    <property type="match status" value="1"/>
</dbReference>
<feature type="domain" description="PIPK" evidence="13">
    <location>
        <begin position="381"/>
        <end position="761"/>
    </location>
</feature>
<feature type="compositionally biased region" description="Low complexity" evidence="12">
    <location>
        <begin position="63"/>
        <end position="78"/>
    </location>
</feature>
<feature type="compositionally biased region" description="Basic and acidic residues" evidence="12">
    <location>
        <begin position="51"/>
        <end position="62"/>
    </location>
</feature>
<evidence type="ECO:0000256" key="1">
    <source>
        <dbReference type="ARBA" id="ARBA00000444"/>
    </source>
</evidence>
<dbReference type="PROSITE" id="PS51455">
    <property type="entry name" value="PIPK"/>
    <property type="match status" value="1"/>
</dbReference>
<dbReference type="AlphaFoldDB" id="J8Q436"/>
<reference evidence="14 15" key="1">
    <citation type="journal article" date="2013" name="BMC Genomics">
        <title>High quality de novo sequencing and assembly of the Saccharomyces arboricolus genome.</title>
        <authorList>
            <person name="Liti G."/>
            <person name="Nguyen Ba A.N."/>
            <person name="Blythe M."/>
            <person name="Mueller C.A."/>
            <person name="Bergstroem A."/>
            <person name="Cubillos F.A."/>
            <person name="Dafhnis-Calas F."/>
            <person name="Khoshraftar S."/>
            <person name="Malla S."/>
            <person name="Mehta N."/>
            <person name="Siow C.C."/>
            <person name="Warringer J."/>
            <person name="Moses A.M."/>
            <person name="Louis E.J."/>
            <person name="Nieduszynski C.A."/>
        </authorList>
    </citation>
    <scope>NUCLEOTIDE SEQUENCE [LARGE SCALE GENOMIC DNA]</scope>
    <source>
        <strain evidence="15">H-6 / AS 2.3317 / CBS 10644</strain>
    </source>
</reference>
<feature type="region of interest" description="Disordered" evidence="12">
    <location>
        <begin position="42"/>
        <end position="99"/>
    </location>
</feature>
<dbReference type="EC" id="2.7.1.68" evidence="2"/>